<dbReference type="CDD" id="cd00086">
    <property type="entry name" value="homeodomain"/>
    <property type="match status" value="1"/>
</dbReference>
<feature type="compositionally biased region" description="Low complexity" evidence="6">
    <location>
        <begin position="22"/>
        <end position="40"/>
    </location>
</feature>
<sequence>MSYTCQAMYPSPTVSQESSPRQSASPAGAGSDAAPAKAQGSSALPPNYTMSFDDEEEEIPLSYVLKAKRKRATAEQVQVLTHVFEQTYFPSTELRHQLAKQLNMTPRTVQIWFQNKRQALRMRGRHLSNKGLHTPHRGRPSAFTRAPSTMAHSLYPSHTPYPSLAMPPTTYTPTESVPAMAAASHSSFVHPSSLLQRRLSEDKYHLMDNMVLSLPPMGTSFSATPSPVSGSFSPLGQCSSAYGQYWPSPTSFVAPSSTTGSATDQAYMAAVPSPTHMDTMDTRTSYATPPATPSGLMATPTVTYQAKSLEEVDGTMTKMMASEHVAPQRLSPSRAHLIVNSSHQKSASLHGTVDDSAYTEIPTWP</sequence>
<dbReference type="Pfam" id="PF00046">
    <property type="entry name" value="Homeodomain"/>
    <property type="match status" value="1"/>
</dbReference>
<evidence type="ECO:0000256" key="1">
    <source>
        <dbReference type="ARBA" id="ARBA00023125"/>
    </source>
</evidence>
<feature type="domain" description="Homeobox" evidence="7">
    <location>
        <begin position="63"/>
        <end position="123"/>
    </location>
</feature>
<dbReference type="PROSITE" id="PS00027">
    <property type="entry name" value="HOMEOBOX_1"/>
    <property type="match status" value="1"/>
</dbReference>
<dbReference type="PANTHER" id="PTHR24324:SF9">
    <property type="entry name" value="HOMEOBOX DOMAIN-CONTAINING PROTEIN"/>
    <property type="match status" value="1"/>
</dbReference>
<dbReference type="GO" id="GO:0030154">
    <property type="term" value="P:cell differentiation"/>
    <property type="evidence" value="ECO:0007669"/>
    <property type="project" value="TreeGrafter"/>
</dbReference>
<evidence type="ECO:0000256" key="2">
    <source>
        <dbReference type="ARBA" id="ARBA00023155"/>
    </source>
</evidence>
<keyword evidence="1 4" id="KW-0238">DNA-binding</keyword>
<dbReference type="AlphaFoldDB" id="A0A9W8B405"/>
<comment type="subcellular location">
    <subcellularLocation>
        <location evidence="4 5">Nucleus</location>
    </subcellularLocation>
</comment>
<dbReference type="Gene3D" id="1.10.10.60">
    <property type="entry name" value="Homeodomain-like"/>
    <property type="match status" value="1"/>
</dbReference>
<dbReference type="GO" id="GO:0000981">
    <property type="term" value="F:DNA-binding transcription factor activity, RNA polymerase II-specific"/>
    <property type="evidence" value="ECO:0007669"/>
    <property type="project" value="InterPro"/>
</dbReference>
<dbReference type="PROSITE" id="PS50071">
    <property type="entry name" value="HOMEOBOX_2"/>
    <property type="match status" value="1"/>
</dbReference>
<evidence type="ECO:0000313" key="8">
    <source>
        <dbReference type="EMBL" id="KAJ1980732.1"/>
    </source>
</evidence>
<organism evidence="8 9">
    <name type="scientific">Dimargaris verticillata</name>
    <dbReference type="NCBI Taxonomy" id="2761393"/>
    <lineage>
        <taxon>Eukaryota</taxon>
        <taxon>Fungi</taxon>
        <taxon>Fungi incertae sedis</taxon>
        <taxon>Zoopagomycota</taxon>
        <taxon>Kickxellomycotina</taxon>
        <taxon>Dimargaritomycetes</taxon>
        <taxon>Dimargaritales</taxon>
        <taxon>Dimargaritaceae</taxon>
        <taxon>Dimargaris</taxon>
    </lineage>
</organism>
<reference evidence="8" key="1">
    <citation type="submission" date="2022-07" db="EMBL/GenBank/DDBJ databases">
        <title>Phylogenomic reconstructions and comparative analyses of Kickxellomycotina fungi.</title>
        <authorList>
            <person name="Reynolds N.K."/>
            <person name="Stajich J.E."/>
            <person name="Barry K."/>
            <person name="Grigoriev I.V."/>
            <person name="Crous P."/>
            <person name="Smith M.E."/>
        </authorList>
    </citation>
    <scope>NUCLEOTIDE SEQUENCE</scope>
    <source>
        <strain evidence="8">RSA 567</strain>
    </source>
</reference>
<evidence type="ECO:0000256" key="4">
    <source>
        <dbReference type="PROSITE-ProRule" id="PRU00108"/>
    </source>
</evidence>
<evidence type="ECO:0000256" key="3">
    <source>
        <dbReference type="ARBA" id="ARBA00023242"/>
    </source>
</evidence>
<proteinExistence type="predicted"/>
<keyword evidence="2 4" id="KW-0371">Homeobox</keyword>
<keyword evidence="9" id="KW-1185">Reference proteome</keyword>
<dbReference type="SUPFAM" id="SSF46689">
    <property type="entry name" value="Homeodomain-like"/>
    <property type="match status" value="1"/>
</dbReference>
<comment type="caution">
    <text evidence="8">The sequence shown here is derived from an EMBL/GenBank/DDBJ whole genome shotgun (WGS) entry which is preliminary data.</text>
</comment>
<dbReference type="GO" id="GO:0000978">
    <property type="term" value="F:RNA polymerase II cis-regulatory region sequence-specific DNA binding"/>
    <property type="evidence" value="ECO:0007669"/>
    <property type="project" value="TreeGrafter"/>
</dbReference>
<dbReference type="InterPro" id="IPR017970">
    <property type="entry name" value="Homeobox_CS"/>
</dbReference>
<keyword evidence="3 4" id="KW-0539">Nucleus</keyword>
<name>A0A9W8B405_9FUNG</name>
<feature type="compositionally biased region" description="Polar residues" evidence="6">
    <location>
        <begin position="12"/>
        <end position="21"/>
    </location>
</feature>
<accession>A0A9W8B405</accession>
<protein>
    <recommendedName>
        <fullName evidence="7">Homeobox domain-containing protein</fullName>
    </recommendedName>
</protein>
<evidence type="ECO:0000313" key="9">
    <source>
        <dbReference type="Proteomes" id="UP001151582"/>
    </source>
</evidence>
<gene>
    <name evidence="8" type="ORF">H4R34_002349</name>
</gene>
<evidence type="ECO:0000256" key="6">
    <source>
        <dbReference type="SAM" id="MobiDB-lite"/>
    </source>
</evidence>
<dbReference type="SMART" id="SM00389">
    <property type="entry name" value="HOX"/>
    <property type="match status" value="1"/>
</dbReference>
<dbReference type="InterPro" id="IPR009057">
    <property type="entry name" value="Homeodomain-like_sf"/>
</dbReference>
<dbReference type="Proteomes" id="UP001151582">
    <property type="component" value="Unassembled WGS sequence"/>
</dbReference>
<dbReference type="OrthoDB" id="6159439at2759"/>
<dbReference type="InterPro" id="IPR001356">
    <property type="entry name" value="HD"/>
</dbReference>
<dbReference type="EMBL" id="JANBQB010000155">
    <property type="protein sequence ID" value="KAJ1980732.1"/>
    <property type="molecule type" value="Genomic_DNA"/>
</dbReference>
<evidence type="ECO:0000256" key="5">
    <source>
        <dbReference type="RuleBase" id="RU000682"/>
    </source>
</evidence>
<feature type="region of interest" description="Disordered" evidence="6">
    <location>
        <begin position="1"/>
        <end position="50"/>
    </location>
</feature>
<feature type="compositionally biased region" description="Polar residues" evidence="6">
    <location>
        <begin position="41"/>
        <end position="50"/>
    </location>
</feature>
<dbReference type="GO" id="GO:0005634">
    <property type="term" value="C:nucleus"/>
    <property type="evidence" value="ECO:0007669"/>
    <property type="project" value="UniProtKB-SubCell"/>
</dbReference>
<dbReference type="PANTHER" id="PTHR24324">
    <property type="entry name" value="HOMEOBOX PROTEIN HHEX"/>
    <property type="match status" value="1"/>
</dbReference>
<feature type="DNA-binding region" description="Homeobox" evidence="4">
    <location>
        <begin position="65"/>
        <end position="124"/>
    </location>
</feature>
<dbReference type="InterPro" id="IPR051000">
    <property type="entry name" value="Homeobox_DNA-bind_prot"/>
</dbReference>
<evidence type="ECO:0000259" key="7">
    <source>
        <dbReference type="PROSITE" id="PS50071"/>
    </source>
</evidence>